<sequence length="90" mass="10099">MQANKEELKALITITLKYAANEGITSKSDLIHKDEIVKAILKKAKESGINMDSDKQSEIISDTLRFNDYLPAEAYITAAKILAFILKKDR</sequence>
<evidence type="ECO:0008006" key="3">
    <source>
        <dbReference type="Google" id="ProtNLM"/>
    </source>
</evidence>
<evidence type="ECO:0000313" key="1">
    <source>
        <dbReference type="EMBL" id="KIE05664.1"/>
    </source>
</evidence>
<evidence type="ECO:0000313" key="2">
    <source>
        <dbReference type="Proteomes" id="UP000031258"/>
    </source>
</evidence>
<dbReference type="RefSeq" id="WP_039455965.1">
    <property type="nucleotide sequence ID" value="NZ_JSWE01000092.1"/>
</dbReference>
<accession>A0A0C1QJG3</accession>
<dbReference type="Proteomes" id="UP000031258">
    <property type="component" value="Unassembled WGS sequence"/>
</dbReference>
<dbReference type="AlphaFoldDB" id="A0A0C1QJG3"/>
<dbReference type="InterPro" id="IPR029025">
    <property type="entry name" value="T3SS_substrate_exporter_C"/>
</dbReference>
<dbReference type="SUPFAM" id="SSF160544">
    <property type="entry name" value="EscU C-terminal domain-like"/>
    <property type="match status" value="1"/>
</dbReference>
<name>A0A0C1QJG3_9RICK</name>
<gene>
    <name evidence="1" type="ORF">NF27_DP02080</name>
</gene>
<dbReference type="STRING" id="86105.NF27_DP02080"/>
<keyword evidence="2" id="KW-1185">Reference proteome</keyword>
<protein>
    <recommendedName>
        <fullName evidence="3">Flagellar biosynthesis protein FlhB</fullName>
    </recommendedName>
</protein>
<comment type="caution">
    <text evidence="1">The sequence shown here is derived from an EMBL/GenBank/DDBJ whole genome shotgun (WGS) entry which is preliminary data.</text>
</comment>
<dbReference type="EMBL" id="JSWE01000092">
    <property type="protein sequence ID" value="KIE05664.1"/>
    <property type="molecule type" value="Genomic_DNA"/>
</dbReference>
<dbReference type="OrthoDB" id="5244399at2"/>
<proteinExistence type="predicted"/>
<reference evidence="1 2" key="1">
    <citation type="submission" date="2014-11" db="EMBL/GenBank/DDBJ databases">
        <title>A Rickettsiales Symbiont of Amoebae With Ancient Features.</title>
        <authorList>
            <person name="Schulz F."/>
            <person name="Martijn J."/>
            <person name="Wascher F."/>
            <person name="Kostanjsek R."/>
            <person name="Ettema T.J."/>
            <person name="Horn M."/>
        </authorList>
    </citation>
    <scope>NUCLEOTIDE SEQUENCE [LARGE SCALE GENOMIC DNA]</scope>
    <source>
        <strain evidence="1 2">UWC36</strain>
    </source>
</reference>
<organism evidence="1 2">
    <name type="scientific">Candidatus Jidaibacter acanthamoebae</name>
    <dbReference type="NCBI Taxonomy" id="86105"/>
    <lineage>
        <taxon>Bacteria</taxon>
        <taxon>Pseudomonadati</taxon>
        <taxon>Pseudomonadota</taxon>
        <taxon>Alphaproteobacteria</taxon>
        <taxon>Rickettsiales</taxon>
        <taxon>Candidatus Midichloriaceae</taxon>
        <taxon>Candidatus Jidaibacter</taxon>
    </lineage>
</organism>